<dbReference type="EMBL" id="MLCF01000112">
    <property type="protein sequence ID" value="OIV36151.1"/>
    <property type="molecule type" value="Genomic_DNA"/>
</dbReference>
<dbReference type="PANTHER" id="PTHR36833">
    <property type="entry name" value="SLR0610 PROTEIN-RELATED"/>
    <property type="match status" value="1"/>
</dbReference>
<reference evidence="2 3" key="1">
    <citation type="submission" date="2016-10" db="EMBL/GenBank/DDBJ databases">
        <title>Genome sequence of Streptomyces gilvigriseus MUSC 26.</title>
        <authorList>
            <person name="Lee L.-H."/>
            <person name="Ser H.-L."/>
        </authorList>
    </citation>
    <scope>NUCLEOTIDE SEQUENCE [LARGE SCALE GENOMIC DNA]</scope>
    <source>
        <strain evidence="2 3">MUSC 26</strain>
    </source>
</reference>
<feature type="transmembrane region" description="Helical" evidence="1">
    <location>
        <begin position="25"/>
        <end position="47"/>
    </location>
</feature>
<evidence type="ECO:0000256" key="1">
    <source>
        <dbReference type="SAM" id="Phobius"/>
    </source>
</evidence>
<evidence type="ECO:0000313" key="3">
    <source>
        <dbReference type="Proteomes" id="UP000243342"/>
    </source>
</evidence>
<dbReference type="AlphaFoldDB" id="A0A1J7BBT8"/>
<dbReference type="PANTHER" id="PTHR36833:SF1">
    <property type="entry name" value="INTEGRAL MEMBRANE TRANSPORT PROTEIN"/>
    <property type="match status" value="1"/>
</dbReference>
<name>A0A1J7BBT8_9ACTN</name>
<dbReference type="Proteomes" id="UP000243342">
    <property type="component" value="Unassembled WGS sequence"/>
</dbReference>
<dbReference type="Pfam" id="PF06182">
    <property type="entry name" value="ABC2_membrane_6"/>
    <property type="match status" value="1"/>
</dbReference>
<comment type="caution">
    <text evidence="2">The sequence shown here is derived from an EMBL/GenBank/DDBJ whole genome shotgun (WGS) entry which is preliminary data.</text>
</comment>
<accession>A0A1J7BBT8</accession>
<feature type="transmembrane region" description="Helical" evidence="1">
    <location>
        <begin position="113"/>
        <end position="132"/>
    </location>
</feature>
<dbReference type="InterPro" id="IPR010390">
    <property type="entry name" value="ABC-2_transporter-like"/>
</dbReference>
<feature type="transmembrane region" description="Helical" evidence="1">
    <location>
        <begin position="62"/>
        <end position="84"/>
    </location>
</feature>
<protein>
    <submittedName>
        <fullName evidence="2">ABC transporter permease</fullName>
    </submittedName>
</protein>
<proteinExistence type="predicted"/>
<feature type="transmembrane region" description="Helical" evidence="1">
    <location>
        <begin position="234"/>
        <end position="254"/>
    </location>
</feature>
<keyword evidence="3" id="KW-1185">Reference proteome</keyword>
<feature type="transmembrane region" description="Helical" evidence="1">
    <location>
        <begin position="191"/>
        <end position="214"/>
    </location>
</feature>
<keyword evidence="1" id="KW-0472">Membrane</keyword>
<keyword evidence="1" id="KW-0812">Transmembrane</keyword>
<organism evidence="2 3">
    <name type="scientific">Mangrovactinospora gilvigrisea</name>
    <dbReference type="NCBI Taxonomy" id="1428644"/>
    <lineage>
        <taxon>Bacteria</taxon>
        <taxon>Bacillati</taxon>
        <taxon>Actinomycetota</taxon>
        <taxon>Actinomycetes</taxon>
        <taxon>Kitasatosporales</taxon>
        <taxon>Streptomycetaceae</taxon>
        <taxon>Mangrovactinospora</taxon>
    </lineage>
</organism>
<feature type="transmembrane region" description="Helical" evidence="1">
    <location>
        <begin position="144"/>
        <end position="170"/>
    </location>
</feature>
<evidence type="ECO:0000313" key="2">
    <source>
        <dbReference type="EMBL" id="OIV36151.1"/>
    </source>
</evidence>
<sequence>MPWWRSYLVLLGAAWRSQFQYRANLFIMILSGVAWQGVGFAFIWVVVAKFGTIGGWSLSEIAFIYGIRLTAHGLFVVVSGRIFVLDTVIQEGEFDRYLVRPAGALAQLWNRQFYLPHLGDLLSGLVILIAAATEIPADWNVLTVGFLLLAVLSGGMIEGALQVIAASFAFRTMNTRQIRGMMDDIFSNFGGYPITIFPIAIRLILTFVIPLAFVAFFPSAVLTGRSGGLYVPEWLALMSPLAGPLLVLLAREVWRSQLKHYKSSGS</sequence>
<gene>
    <name evidence="2" type="ORF">BIV57_17790</name>
</gene>
<dbReference type="STRING" id="1428644.BIV57_17790"/>
<keyword evidence="1" id="KW-1133">Transmembrane helix</keyword>